<name>A0ABQ0QFP1_9PROT</name>
<sequence>MLPLLFGGFAHAQSSQFDVVEPCQDIVIRLDSDDERHIQKVAIYNLFSGYKLGASAASSGKNGDTSYLGIGDGIKFDFVFSYVKNYCLNNPSDDLLGAMLHLMADLRKKK</sequence>
<organism evidence="1 2">
    <name type="scientific">Gluconobacter frateurii NRIC 0228</name>
    <dbReference type="NCBI Taxonomy" id="1307946"/>
    <lineage>
        <taxon>Bacteria</taxon>
        <taxon>Pseudomonadati</taxon>
        <taxon>Pseudomonadota</taxon>
        <taxon>Alphaproteobacteria</taxon>
        <taxon>Acetobacterales</taxon>
        <taxon>Acetobacteraceae</taxon>
        <taxon>Gluconobacter</taxon>
    </lineage>
</organism>
<gene>
    <name evidence="1" type="ORF">AA0228_3029</name>
</gene>
<dbReference type="Proteomes" id="UP001061070">
    <property type="component" value="Unassembled WGS sequence"/>
</dbReference>
<evidence type="ECO:0008006" key="3">
    <source>
        <dbReference type="Google" id="ProtNLM"/>
    </source>
</evidence>
<dbReference type="EMBL" id="BAQW01000015">
    <property type="protein sequence ID" value="GBR17445.1"/>
    <property type="molecule type" value="Genomic_DNA"/>
</dbReference>
<comment type="caution">
    <text evidence="1">The sequence shown here is derived from an EMBL/GenBank/DDBJ whole genome shotgun (WGS) entry which is preliminary data.</text>
</comment>
<keyword evidence="2" id="KW-1185">Reference proteome</keyword>
<proteinExistence type="predicted"/>
<reference evidence="1" key="1">
    <citation type="submission" date="2013-04" db="EMBL/GenBank/DDBJ databases">
        <title>The genome sequencing project of 58 acetic acid bacteria.</title>
        <authorList>
            <person name="Okamoto-Kainuma A."/>
            <person name="Ishikawa M."/>
            <person name="Umino S."/>
            <person name="Koizumi Y."/>
            <person name="Shiwa Y."/>
            <person name="Yoshikawa H."/>
            <person name="Matsutani M."/>
            <person name="Matsushita K."/>
        </authorList>
    </citation>
    <scope>NUCLEOTIDE SEQUENCE</scope>
    <source>
        <strain evidence="1">NRIC 0228</strain>
    </source>
</reference>
<accession>A0ABQ0QFP1</accession>
<protein>
    <recommendedName>
        <fullName evidence="3">Rap1a immunity protein domain-containing protein</fullName>
    </recommendedName>
</protein>
<evidence type="ECO:0000313" key="1">
    <source>
        <dbReference type="EMBL" id="GBR17445.1"/>
    </source>
</evidence>
<evidence type="ECO:0000313" key="2">
    <source>
        <dbReference type="Proteomes" id="UP001061070"/>
    </source>
</evidence>